<keyword evidence="3" id="KW-0378">Hydrolase</keyword>
<gene>
    <name evidence="7" type="ORF">AMD01_07100</name>
</gene>
<dbReference type="InterPro" id="IPR002477">
    <property type="entry name" value="Peptidoglycan-bd-like"/>
</dbReference>
<dbReference type="PATRIC" id="fig|284581.3.peg.1301"/>
<keyword evidence="2" id="KW-0645">Protease</keyword>
<dbReference type="Pfam" id="PF00877">
    <property type="entry name" value="NLPC_P60"/>
    <property type="match status" value="1"/>
</dbReference>
<evidence type="ECO:0000256" key="1">
    <source>
        <dbReference type="ARBA" id="ARBA00007074"/>
    </source>
</evidence>
<feature type="signal peptide" evidence="5">
    <location>
        <begin position="1"/>
        <end position="23"/>
    </location>
</feature>
<dbReference type="Pfam" id="PF01471">
    <property type="entry name" value="PG_binding_1"/>
    <property type="match status" value="1"/>
</dbReference>
<comment type="caution">
    <text evidence="7">The sequence shown here is derived from an EMBL/GenBank/DDBJ whole genome shotgun (WGS) entry which is preliminary data.</text>
</comment>
<protein>
    <submittedName>
        <fullName evidence="7">Endopeptidase</fullName>
    </submittedName>
</protein>
<dbReference type="Proteomes" id="UP000037558">
    <property type="component" value="Unassembled WGS sequence"/>
</dbReference>
<evidence type="ECO:0000256" key="3">
    <source>
        <dbReference type="ARBA" id="ARBA00022801"/>
    </source>
</evidence>
<dbReference type="GO" id="GO:0008234">
    <property type="term" value="F:cysteine-type peptidase activity"/>
    <property type="evidence" value="ECO:0007669"/>
    <property type="project" value="UniProtKB-KW"/>
</dbReference>
<keyword evidence="4" id="KW-0788">Thiol protease</keyword>
<evidence type="ECO:0000313" key="7">
    <source>
        <dbReference type="EMBL" id="KOO47113.1"/>
    </source>
</evidence>
<feature type="domain" description="NlpC/P60" evidence="6">
    <location>
        <begin position="106"/>
        <end position="226"/>
    </location>
</feature>
<dbReference type="OrthoDB" id="9813368at2"/>
<dbReference type="InterPro" id="IPR000064">
    <property type="entry name" value="NLP_P60_dom"/>
</dbReference>
<proteinExistence type="inferred from homology"/>
<feature type="chain" id="PRO_5005603219" evidence="5">
    <location>
        <begin position="24"/>
        <end position="226"/>
    </location>
</feature>
<keyword evidence="5" id="KW-0732">Signal</keyword>
<dbReference type="InterPro" id="IPR036365">
    <property type="entry name" value="PGBD-like_sf"/>
</dbReference>
<dbReference type="SUPFAM" id="SSF47090">
    <property type="entry name" value="PGBD-like"/>
    <property type="match status" value="1"/>
</dbReference>
<dbReference type="Gene3D" id="1.10.101.10">
    <property type="entry name" value="PGBD-like superfamily/PGBD"/>
    <property type="match status" value="1"/>
</dbReference>
<evidence type="ECO:0000256" key="2">
    <source>
        <dbReference type="ARBA" id="ARBA00022670"/>
    </source>
</evidence>
<dbReference type="PANTHER" id="PTHR47053">
    <property type="entry name" value="MUREIN DD-ENDOPEPTIDASE MEPH-RELATED"/>
    <property type="match status" value="1"/>
</dbReference>
<sequence>MKRLISSLTLAGILLASPVVGQAALGDHTLKQGMTHTEVKQLQSVLKSKGYFKGTTTTYFGSATAAAVKSFQKSRGLGADGVVGAGTFKALGVVSKPTSSVKGVVSYSSASVISTAKKYMSVPYKWGGTTPSGFDCSGFLNYVYKKSAGVTLPRTVAGIYQKGSKVSSPKAGDIVFFHTYTSGASHAGIYVGNGKFIHSSSSQGVSIASLSNSYWSKRYMGAKSVR</sequence>
<name>A0A0M0L8X0_9BACI</name>
<dbReference type="Gene3D" id="3.90.1720.10">
    <property type="entry name" value="endopeptidase domain like (from Nostoc punctiforme)"/>
    <property type="match status" value="1"/>
</dbReference>
<evidence type="ECO:0000259" key="6">
    <source>
        <dbReference type="PROSITE" id="PS51935"/>
    </source>
</evidence>
<evidence type="ECO:0000256" key="4">
    <source>
        <dbReference type="ARBA" id="ARBA00022807"/>
    </source>
</evidence>
<evidence type="ECO:0000256" key="5">
    <source>
        <dbReference type="SAM" id="SignalP"/>
    </source>
</evidence>
<organism evidence="7 8">
    <name type="scientific">Priestia koreensis</name>
    <dbReference type="NCBI Taxonomy" id="284581"/>
    <lineage>
        <taxon>Bacteria</taxon>
        <taxon>Bacillati</taxon>
        <taxon>Bacillota</taxon>
        <taxon>Bacilli</taxon>
        <taxon>Bacillales</taxon>
        <taxon>Bacillaceae</taxon>
        <taxon>Priestia</taxon>
    </lineage>
</organism>
<dbReference type="InterPro" id="IPR036366">
    <property type="entry name" value="PGBDSf"/>
</dbReference>
<dbReference type="InterPro" id="IPR038765">
    <property type="entry name" value="Papain-like_cys_pep_sf"/>
</dbReference>
<reference evidence="8" key="1">
    <citation type="submission" date="2015-08" db="EMBL/GenBank/DDBJ databases">
        <title>Fjat-14210 dsm16467.</title>
        <authorList>
            <person name="Liu B."/>
            <person name="Wang J."/>
            <person name="Zhu Y."/>
            <person name="Liu G."/>
            <person name="Chen Q."/>
            <person name="Chen Z."/>
            <person name="Lan J."/>
            <person name="Che J."/>
            <person name="Ge C."/>
            <person name="Shi H."/>
            <person name="Pan Z."/>
            <person name="Liu X."/>
        </authorList>
    </citation>
    <scope>NUCLEOTIDE SEQUENCE [LARGE SCALE GENOMIC DNA]</scope>
    <source>
        <strain evidence="8">DSM 16467</strain>
    </source>
</reference>
<dbReference type="GO" id="GO:0006508">
    <property type="term" value="P:proteolysis"/>
    <property type="evidence" value="ECO:0007669"/>
    <property type="project" value="UniProtKB-KW"/>
</dbReference>
<dbReference type="SUPFAM" id="SSF54001">
    <property type="entry name" value="Cysteine proteinases"/>
    <property type="match status" value="1"/>
</dbReference>
<evidence type="ECO:0000313" key="8">
    <source>
        <dbReference type="Proteomes" id="UP000037558"/>
    </source>
</evidence>
<comment type="similarity">
    <text evidence="1">Belongs to the peptidase C40 family.</text>
</comment>
<dbReference type="PANTHER" id="PTHR47053:SF1">
    <property type="entry name" value="MUREIN DD-ENDOPEPTIDASE MEPH-RELATED"/>
    <property type="match status" value="1"/>
</dbReference>
<dbReference type="STRING" id="284581.AMD01_07100"/>
<accession>A0A0M0L8X0</accession>
<dbReference type="InterPro" id="IPR051202">
    <property type="entry name" value="Peptidase_C40"/>
</dbReference>
<dbReference type="AlphaFoldDB" id="A0A0M0L8X0"/>
<dbReference type="RefSeq" id="WP_053400700.1">
    <property type="nucleotide sequence ID" value="NZ_CP061868.1"/>
</dbReference>
<dbReference type="PROSITE" id="PS51935">
    <property type="entry name" value="NLPC_P60"/>
    <property type="match status" value="1"/>
</dbReference>
<keyword evidence="8" id="KW-1185">Reference proteome</keyword>
<dbReference type="EMBL" id="LILC01000010">
    <property type="protein sequence ID" value="KOO47113.1"/>
    <property type="molecule type" value="Genomic_DNA"/>
</dbReference>